<keyword evidence="1" id="KW-0812">Transmembrane</keyword>
<comment type="caution">
    <text evidence="2">The sequence shown here is derived from an EMBL/GenBank/DDBJ whole genome shotgun (WGS) entry which is preliminary data.</text>
</comment>
<reference evidence="3" key="1">
    <citation type="submission" date="2023-07" db="EMBL/GenBank/DDBJ databases">
        <title>Description of three actinobacteria isolated from air of manufacturing shop in a pharmaceutical factory.</title>
        <authorList>
            <person name="Zhang D.-F."/>
        </authorList>
    </citation>
    <scope>NUCLEOTIDE SEQUENCE [LARGE SCALE GENOMIC DNA]</scope>
    <source>
        <strain evidence="3">CCTCC AB 2011122</strain>
    </source>
</reference>
<sequence>MPFLRDDGAPLDELRLAQRPADGPRFELRDAVVYVDPVSGRRYRAPAAGEGPPPSGVTDLASVPSPLWGFIASYGRQSAPAVLHDAQSLAAEALGDPRRALAQRREDDLVFRRALLEQGVPRMRAWLMWAWVSADRERAYAGAAGWLLLGQVALGVLVVVASVVLAVLWGPWWLALAAAPALAALPWRSRASLLITLTYPLALFGPMLLVHFLALVPFRLIEAIVEVFTGGDPAGVVRPTVARPDAERP</sequence>
<feature type="transmembrane region" description="Helical" evidence="1">
    <location>
        <begin position="192"/>
        <end position="216"/>
    </location>
</feature>
<dbReference type="Proteomes" id="UP001260072">
    <property type="component" value="Unassembled WGS sequence"/>
</dbReference>
<organism evidence="2 3">
    <name type="scientific">Agromyces indicus</name>
    <dbReference type="NCBI Taxonomy" id="758919"/>
    <lineage>
        <taxon>Bacteria</taxon>
        <taxon>Bacillati</taxon>
        <taxon>Actinomycetota</taxon>
        <taxon>Actinomycetes</taxon>
        <taxon>Micrococcales</taxon>
        <taxon>Microbacteriaceae</taxon>
        <taxon>Agromyces</taxon>
    </lineage>
</organism>
<evidence type="ECO:0000256" key="1">
    <source>
        <dbReference type="SAM" id="Phobius"/>
    </source>
</evidence>
<dbReference type="EMBL" id="JAVKGS010000003">
    <property type="protein sequence ID" value="MDR5692684.1"/>
    <property type="molecule type" value="Genomic_DNA"/>
</dbReference>
<keyword evidence="1" id="KW-1133">Transmembrane helix</keyword>
<dbReference type="InterPro" id="IPR010767">
    <property type="entry name" value="Phage_CGC-2007_Cje0229"/>
</dbReference>
<dbReference type="RefSeq" id="WP_310521072.1">
    <property type="nucleotide sequence ID" value="NZ_BAABBS010000001.1"/>
</dbReference>
<keyword evidence="1" id="KW-0472">Membrane</keyword>
<gene>
    <name evidence="2" type="ORF">RH861_11505</name>
</gene>
<evidence type="ECO:0000313" key="2">
    <source>
        <dbReference type="EMBL" id="MDR5692684.1"/>
    </source>
</evidence>
<name>A0ABU1FLP5_9MICO</name>
<protein>
    <submittedName>
        <fullName evidence="2">DUF1353 domain-containing protein</fullName>
    </submittedName>
</protein>
<feature type="transmembrane region" description="Helical" evidence="1">
    <location>
        <begin position="146"/>
        <end position="172"/>
    </location>
</feature>
<keyword evidence="3" id="KW-1185">Reference proteome</keyword>
<proteinExistence type="predicted"/>
<evidence type="ECO:0000313" key="3">
    <source>
        <dbReference type="Proteomes" id="UP001260072"/>
    </source>
</evidence>
<dbReference type="Pfam" id="PF07087">
    <property type="entry name" value="DUF1353"/>
    <property type="match status" value="1"/>
</dbReference>
<accession>A0ABU1FLP5</accession>